<dbReference type="Pfam" id="PF00566">
    <property type="entry name" value="RabGAP-TBC"/>
    <property type="match status" value="1"/>
</dbReference>
<sequence length="667" mass="71999">MGQGGRGDSREGSQGTAGGRPGGMARPAGRWAVRPWGGGGTSAGRSRGTRAMLTALRLVHRGGGQVTPWGRRGVPTHPTTGKHPSQTPWNAAPARPQAAGSPCPPWRSPALPRPLGGGGWLWGRGLRALHLLPSRDKELPGPSPREAKKLRQETRRADKWIKMLKRWDHYLLSEKLRCRVYKVVPPQVRGQVWLQLLNVQVKARNAGKYQEMKEAALVSSQDIMQIDLDVNRTFRSHTMFWDRYGVGQRALFHLLAAYLVYDTEVGYCQGMSEIAATLLMFLPEEDAFWVLAQLMTDDRHAMHGRGADVHWNLHPEAVSPMLPRPDPLLAHPEAVGCLYTGWGVGAHGHGLHHPQGAQETPPEAAPGRAPGVPQDSLAQPWALEDEVVLRHLRASMTQLRRMRCDLPRPAGPEEFPTRPLGLERVSLAPGPLLPSPASETLPRVEEQASPGPATQPEPPGPPPGQAIVQLLLQRWNSLPILPVQQDGAGRRPPDMVGLKTKNGVPFPSAPAWATPKALRRTRPWSTPGTPITGSPQPPRDDAVGPRTPFLPCGHCSSCPLLGSDGQSQGGAEPVAPRPRTGPGPSALHVHGAARCSRASGAEHGGECGGPEALARRHRALPCLAVPPGGRHPPHRTPAPDPEGPGLAWPRALWGQGRLEPPQAQHED</sequence>
<evidence type="ECO:0000259" key="2">
    <source>
        <dbReference type="PROSITE" id="PS50086"/>
    </source>
</evidence>
<dbReference type="AlphaFoldDB" id="A0A8C0LU36"/>
<feature type="region of interest" description="Disordered" evidence="1">
    <location>
        <begin position="500"/>
        <end position="548"/>
    </location>
</feature>
<feature type="region of interest" description="Disordered" evidence="1">
    <location>
        <begin position="349"/>
        <end position="375"/>
    </location>
</feature>
<evidence type="ECO:0000313" key="4">
    <source>
        <dbReference type="Proteomes" id="UP000694429"/>
    </source>
</evidence>
<feature type="domain" description="Rab-GAP TBC" evidence="2">
    <location>
        <begin position="183"/>
        <end position="367"/>
    </location>
</feature>
<reference evidence="3" key="2">
    <citation type="submission" date="2025-08" db="UniProtKB">
        <authorList>
            <consortium name="Ensembl"/>
        </authorList>
    </citation>
    <scope>IDENTIFICATION</scope>
</reference>
<feature type="region of interest" description="Disordered" evidence="1">
    <location>
        <begin position="563"/>
        <end position="667"/>
    </location>
</feature>
<evidence type="ECO:0000256" key="1">
    <source>
        <dbReference type="SAM" id="MobiDB-lite"/>
    </source>
</evidence>
<feature type="compositionally biased region" description="Pro residues" evidence="1">
    <location>
        <begin position="453"/>
        <end position="464"/>
    </location>
</feature>
<feature type="region of interest" description="Disordered" evidence="1">
    <location>
        <begin position="425"/>
        <end position="465"/>
    </location>
</feature>
<feature type="region of interest" description="Disordered" evidence="1">
    <location>
        <begin position="1"/>
        <end position="47"/>
    </location>
</feature>
<feature type="compositionally biased region" description="Polar residues" evidence="1">
    <location>
        <begin position="523"/>
        <end position="534"/>
    </location>
</feature>
<dbReference type="InterPro" id="IPR000195">
    <property type="entry name" value="Rab-GAP-TBC_dom"/>
</dbReference>
<dbReference type="SUPFAM" id="SSF47923">
    <property type="entry name" value="Ypt/Rab-GAP domain of gyp1p"/>
    <property type="match status" value="1"/>
</dbReference>
<dbReference type="PANTHER" id="PTHR47219">
    <property type="entry name" value="RAB GTPASE-ACTIVATING PROTEIN 1-LIKE"/>
    <property type="match status" value="1"/>
</dbReference>
<dbReference type="FunFam" id="1.10.8.270:FF:000016">
    <property type="entry name" value="TBC1 domain family member 2A"/>
    <property type="match status" value="1"/>
</dbReference>
<dbReference type="Gene3D" id="1.10.10.750">
    <property type="entry name" value="Ypt/Rab-GAP domain of gyp1p, domain 1"/>
    <property type="match status" value="1"/>
</dbReference>
<dbReference type="FunFam" id="1.10.10.750:FF:000001">
    <property type="entry name" value="TBC1 domain family member 10A"/>
    <property type="match status" value="1"/>
</dbReference>
<proteinExistence type="predicted"/>
<reference evidence="3" key="1">
    <citation type="submission" date="2019-03" db="EMBL/GenBank/DDBJ databases">
        <authorList>
            <person name="Warren W.C."/>
            <person name="Johnson G.S."/>
        </authorList>
    </citation>
    <scope>NUCLEOTIDE SEQUENCE [LARGE SCALE GENOMIC DNA]</scope>
    <source>
        <strain evidence="3">Basenji</strain>
    </source>
</reference>
<dbReference type="InterPro" id="IPR035969">
    <property type="entry name" value="Rab-GAP_TBC_sf"/>
</dbReference>
<dbReference type="PROSITE" id="PS50086">
    <property type="entry name" value="TBC_RABGAP"/>
    <property type="match status" value="1"/>
</dbReference>
<dbReference type="Gene3D" id="1.10.8.270">
    <property type="entry name" value="putative rabgap domain of human tbc1 domain family member 14 like domains"/>
    <property type="match status" value="1"/>
</dbReference>
<dbReference type="Ensembl" id="ENSCAFT00030000144.1">
    <property type="protein sequence ID" value="ENSCAFP00030000119.1"/>
    <property type="gene ID" value="ENSCAFG00030000110.1"/>
</dbReference>
<dbReference type="Proteomes" id="UP000694429">
    <property type="component" value="Chromosome 4"/>
</dbReference>
<feature type="region of interest" description="Disordered" evidence="1">
    <location>
        <begin position="63"/>
        <end position="104"/>
    </location>
</feature>
<protein>
    <recommendedName>
        <fullName evidence="2">Rab-GAP TBC domain-containing protein</fullName>
    </recommendedName>
</protein>
<dbReference type="PANTHER" id="PTHR47219:SF25">
    <property type="entry name" value="RAB-GAP TBC DOMAIN-CONTAINING PROTEIN"/>
    <property type="match status" value="1"/>
</dbReference>
<evidence type="ECO:0000313" key="3">
    <source>
        <dbReference type="Ensembl" id="ENSCAFP00030000119.1"/>
    </source>
</evidence>
<dbReference type="InterPro" id="IPR050302">
    <property type="entry name" value="Rab_GAP_TBC_domain"/>
</dbReference>
<dbReference type="SMART" id="SM00164">
    <property type="entry name" value="TBC"/>
    <property type="match status" value="1"/>
</dbReference>
<name>A0A8C0LU36_CANLF</name>
<feature type="compositionally biased region" description="Polar residues" evidence="1">
    <location>
        <begin position="77"/>
        <end position="89"/>
    </location>
</feature>
<accession>A0A8C0LU36</accession>
<feature type="compositionally biased region" description="Low complexity" evidence="1">
    <location>
        <begin position="426"/>
        <end position="438"/>
    </location>
</feature>
<organism evidence="3 4">
    <name type="scientific">Canis lupus familiaris</name>
    <name type="common">Dog</name>
    <name type="synonym">Canis familiaris</name>
    <dbReference type="NCBI Taxonomy" id="9615"/>
    <lineage>
        <taxon>Eukaryota</taxon>
        <taxon>Metazoa</taxon>
        <taxon>Chordata</taxon>
        <taxon>Craniata</taxon>
        <taxon>Vertebrata</taxon>
        <taxon>Euteleostomi</taxon>
        <taxon>Mammalia</taxon>
        <taxon>Eutheria</taxon>
        <taxon>Laurasiatheria</taxon>
        <taxon>Carnivora</taxon>
        <taxon>Caniformia</taxon>
        <taxon>Canidae</taxon>
        <taxon>Canis</taxon>
    </lineage>
</organism>